<sequence>TQDFFTSVQPHFQGAPFVTSFVDMSHFVTASTSSKGENFVPDTVVTDLNTGLPNQTSSSSSLAALGNISNKSGNFTIPVHNIRAAFALDKLYRLQQQSGNGSYGEQIRNRFGFGGVHDDWKSQYLGGSSAPISIGEVITTANTSTADNENLGLTGDIYGKASSVNDAKFVFDTKEHGFIMGIFSVVPDADYNSTQIDPHNFKLSFEQFFQPEFDRLGHQPLNSYFLSCLSPYSGSNQSDTENKSWLQRVLGFQNRYLEYKTGIDRVHGQFCSGGSLSAWSAPRNSGILAINTTYYNLYSLKVSPKILNSICSVTFDGNEATDPILVDSHISIKAIRPMSVSDEPLL</sequence>
<dbReference type="Gene3D" id="2.60.169.10">
    <property type="entry name" value="Microviridae F protein"/>
    <property type="match status" value="1"/>
</dbReference>
<dbReference type="GO" id="GO:0005198">
    <property type="term" value="F:structural molecule activity"/>
    <property type="evidence" value="ECO:0007669"/>
    <property type="project" value="InterPro"/>
</dbReference>
<reference evidence="1" key="1">
    <citation type="journal article" date="2013" name="Environ. Microbiol.">
        <title>Microbiota from the distal guts of lean and obese adolescents exhibit partial functional redundancy besides clear differences in community structure.</title>
        <authorList>
            <person name="Ferrer M."/>
            <person name="Ruiz A."/>
            <person name="Lanza F."/>
            <person name="Haange S.B."/>
            <person name="Oberbach A."/>
            <person name="Till H."/>
            <person name="Bargiela R."/>
            <person name="Campoy C."/>
            <person name="Segura M.T."/>
            <person name="Richter M."/>
            <person name="von Bergen M."/>
            <person name="Seifert J."/>
            <person name="Suarez A."/>
        </authorList>
    </citation>
    <scope>NUCLEOTIDE SEQUENCE</scope>
</reference>
<dbReference type="Pfam" id="PF02305">
    <property type="entry name" value="Phage_F"/>
    <property type="match status" value="1"/>
</dbReference>
<dbReference type="InterPro" id="IPR037002">
    <property type="entry name" value="Microviridae_protein_F_sf"/>
</dbReference>
<gene>
    <name evidence="1" type="ORF">OBE_05695</name>
</gene>
<name>K1TH71_9ZZZZ</name>
<comment type="caution">
    <text evidence="1">The sequence shown here is derived from an EMBL/GenBank/DDBJ whole genome shotgun (WGS) entry which is preliminary data.</text>
</comment>
<dbReference type="AlphaFoldDB" id="K1TH71"/>
<dbReference type="EMBL" id="AJWZ01003909">
    <property type="protein sequence ID" value="EKC66934.1"/>
    <property type="molecule type" value="Genomic_DNA"/>
</dbReference>
<accession>K1TH71</accession>
<evidence type="ECO:0000313" key="1">
    <source>
        <dbReference type="EMBL" id="EKC66934.1"/>
    </source>
</evidence>
<protein>
    <submittedName>
        <fullName evidence="1">Capsid protein (F protein)</fullName>
    </submittedName>
</protein>
<organism evidence="1">
    <name type="scientific">human gut metagenome</name>
    <dbReference type="NCBI Taxonomy" id="408170"/>
    <lineage>
        <taxon>unclassified sequences</taxon>
        <taxon>metagenomes</taxon>
        <taxon>organismal metagenomes</taxon>
    </lineage>
</organism>
<dbReference type="InterPro" id="IPR003514">
    <property type="entry name" value="Microviridae_protein_F"/>
</dbReference>
<proteinExistence type="predicted"/>
<feature type="non-terminal residue" evidence="1">
    <location>
        <position position="1"/>
    </location>
</feature>